<comment type="caution">
    <text evidence="3">The sequence shown here is derived from an EMBL/GenBank/DDBJ whole genome shotgun (WGS) entry which is preliminary data.</text>
</comment>
<feature type="transmembrane region" description="Helical" evidence="2">
    <location>
        <begin position="206"/>
        <end position="225"/>
    </location>
</feature>
<evidence type="ECO:0000313" key="4">
    <source>
        <dbReference type="Proteomes" id="UP000322245"/>
    </source>
</evidence>
<organism evidence="3 4">
    <name type="scientific">Cryptococcus floricola</name>
    <dbReference type="NCBI Taxonomy" id="2591691"/>
    <lineage>
        <taxon>Eukaryota</taxon>
        <taxon>Fungi</taxon>
        <taxon>Dikarya</taxon>
        <taxon>Basidiomycota</taxon>
        <taxon>Agaricomycotina</taxon>
        <taxon>Tremellomycetes</taxon>
        <taxon>Tremellales</taxon>
        <taxon>Cryptococcaceae</taxon>
        <taxon>Cryptococcus</taxon>
    </lineage>
</organism>
<accession>A0A5D3B1A2</accession>
<evidence type="ECO:0000313" key="3">
    <source>
        <dbReference type="EMBL" id="TYJ57527.1"/>
    </source>
</evidence>
<keyword evidence="2" id="KW-0812">Transmembrane</keyword>
<proteinExistence type="predicted"/>
<keyword evidence="2" id="KW-1133">Transmembrane helix</keyword>
<feature type="transmembrane region" description="Helical" evidence="2">
    <location>
        <begin position="21"/>
        <end position="40"/>
    </location>
</feature>
<sequence length="416" mass="45159">MHAQYTPNPPPAPAPFTPTPTLLPGPFILLILLPVIPLLLFSLGARPPNTSSLPFSTNELFVTTTMICLATGAVLLLGVYPDVGGQMWGWIRDGDLNTWSPGLGGPPVQGTGFLGAIMEELGLKGIGGQMGLWTSAGSKAIRHEGEKPAPIWVWNERYRRWVLAPAPFVPESARGAPVTSRTMAHNHLTALRTAHSRWYSPKRPSLILALFFMSCVVFLFIVLWGNHLRSAYETESSSSGGESGGSSGGSSGGLSKWVERELRKRKAEKPADTAKRVKQEAPKEAATEKKKGQEKYAEWKKKREKEKAQLIKELTKRKLPLADLESSNKDKGKDAKAGEGEDGKKEEKVEKKPKPEEEVKKSTGSRIKKALLGGKAEKPVEPDGTWQPADPNVAEVTVANSTANAQNMAEKFKAGG</sequence>
<feature type="compositionally biased region" description="Gly residues" evidence="1">
    <location>
        <begin position="241"/>
        <end position="252"/>
    </location>
</feature>
<feature type="compositionally biased region" description="Basic and acidic residues" evidence="1">
    <location>
        <begin position="326"/>
        <end position="361"/>
    </location>
</feature>
<keyword evidence="4" id="KW-1185">Reference proteome</keyword>
<feature type="region of interest" description="Disordered" evidence="1">
    <location>
        <begin position="234"/>
        <end position="392"/>
    </location>
</feature>
<feature type="transmembrane region" description="Helical" evidence="2">
    <location>
        <begin position="60"/>
        <end position="80"/>
    </location>
</feature>
<dbReference type="EMBL" id="NIDF01000012">
    <property type="protein sequence ID" value="TYJ57527.1"/>
    <property type="molecule type" value="Genomic_DNA"/>
</dbReference>
<protein>
    <submittedName>
        <fullName evidence="3">Uncharacterized protein</fullName>
    </submittedName>
</protein>
<gene>
    <name evidence="3" type="ORF">B9479_001845</name>
</gene>
<keyword evidence="2" id="KW-0472">Membrane</keyword>
<evidence type="ECO:0000256" key="1">
    <source>
        <dbReference type="SAM" id="MobiDB-lite"/>
    </source>
</evidence>
<dbReference type="Proteomes" id="UP000322245">
    <property type="component" value="Unassembled WGS sequence"/>
</dbReference>
<dbReference type="AlphaFoldDB" id="A0A5D3B1A2"/>
<name>A0A5D3B1A2_9TREE</name>
<reference evidence="3 4" key="1">
    <citation type="submission" date="2017-05" db="EMBL/GenBank/DDBJ databases">
        <title>The Genome Sequence of Tsuchiyaea wingfieldii DSM 27421.</title>
        <authorList>
            <person name="Cuomo C."/>
            <person name="Passer A."/>
            <person name="Billmyre B."/>
            <person name="Heitman J."/>
        </authorList>
    </citation>
    <scope>NUCLEOTIDE SEQUENCE [LARGE SCALE GENOMIC DNA]</scope>
    <source>
        <strain evidence="3 4">DSM 27421</strain>
    </source>
</reference>
<feature type="compositionally biased region" description="Basic and acidic residues" evidence="1">
    <location>
        <begin position="257"/>
        <end position="316"/>
    </location>
</feature>
<evidence type="ECO:0000256" key="2">
    <source>
        <dbReference type="SAM" id="Phobius"/>
    </source>
</evidence>